<dbReference type="GO" id="GO:0009307">
    <property type="term" value="P:DNA restriction-modification system"/>
    <property type="evidence" value="ECO:0007669"/>
    <property type="project" value="InterPro"/>
</dbReference>
<dbReference type="EMBL" id="APQL01000013">
    <property type="protein sequence ID" value="ENW02961.1"/>
    <property type="molecule type" value="Genomic_DNA"/>
</dbReference>
<dbReference type="SUPFAM" id="SSF53335">
    <property type="entry name" value="S-adenosyl-L-methionine-dependent methyltransferases"/>
    <property type="match status" value="1"/>
</dbReference>
<keyword evidence="4" id="KW-0949">S-adenosyl-L-methionine</keyword>
<proteinExistence type="predicted"/>
<comment type="catalytic activity">
    <reaction evidence="5">
        <text>a 2'-deoxyadenosine in DNA + S-adenosyl-L-methionine = an N(6)-methyl-2'-deoxyadenosine in DNA + S-adenosyl-L-homocysteine + H(+)</text>
        <dbReference type="Rhea" id="RHEA:15197"/>
        <dbReference type="Rhea" id="RHEA-COMP:12418"/>
        <dbReference type="Rhea" id="RHEA-COMP:12419"/>
        <dbReference type="ChEBI" id="CHEBI:15378"/>
        <dbReference type="ChEBI" id="CHEBI:57856"/>
        <dbReference type="ChEBI" id="CHEBI:59789"/>
        <dbReference type="ChEBI" id="CHEBI:90615"/>
        <dbReference type="ChEBI" id="CHEBI:90616"/>
        <dbReference type="EC" id="2.1.1.72"/>
    </reaction>
</comment>
<dbReference type="EC" id="2.1.1.72" evidence="1"/>
<keyword evidence="3" id="KW-0808">Transferase</keyword>
<evidence type="ECO:0000256" key="4">
    <source>
        <dbReference type="ARBA" id="ARBA00022691"/>
    </source>
</evidence>
<keyword evidence="2" id="KW-0489">Methyltransferase</keyword>
<dbReference type="PATRIC" id="fig|1217648.3.peg.3278"/>
<dbReference type="Proteomes" id="UP000017670">
    <property type="component" value="Unassembled WGS sequence"/>
</dbReference>
<dbReference type="GO" id="GO:1904047">
    <property type="term" value="F:S-adenosyl-L-methionine binding"/>
    <property type="evidence" value="ECO:0007669"/>
    <property type="project" value="TreeGrafter"/>
</dbReference>
<dbReference type="InterPro" id="IPR002052">
    <property type="entry name" value="DNA_methylase_N6_adenine_CS"/>
</dbReference>
<dbReference type="GO" id="GO:0006298">
    <property type="term" value="P:mismatch repair"/>
    <property type="evidence" value="ECO:0007669"/>
    <property type="project" value="TreeGrafter"/>
</dbReference>
<reference evidence="6 7" key="1">
    <citation type="submission" date="2013-02" db="EMBL/GenBank/DDBJ databases">
        <title>The Genome Sequence of Acinetobacter beijerinckii CIP 110307.</title>
        <authorList>
            <consortium name="The Broad Institute Genome Sequencing Platform"/>
            <consortium name="The Broad Institute Genome Sequencing Center for Infectious Disease"/>
            <person name="Cerqueira G."/>
            <person name="Feldgarden M."/>
            <person name="Courvalin P."/>
            <person name="Perichon B."/>
            <person name="Grillot-Courvalin C."/>
            <person name="Clermont D."/>
            <person name="Rocha E."/>
            <person name="Yoon E.-J."/>
            <person name="Nemec A."/>
            <person name="Walker B."/>
            <person name="Young S.K."/>
            <person name="Zeng Q."/>
            <person name="Gargeya S."/>
            <person name="Fitzgerald M."/>
            <person name="Haas B."/>
            <person name="Abouelleil A."/>
            <person name="Alvarado L."/>
            <person name="Arachchi H.M."/>
            <person name="Berlin A.M."/>
            <person name="Chapman S.B."/>
            <person name="Dewar J."/>
            <person name="Goldberg J."/>
            <person name="Griggs A."/>
            <person name="Gujja S."/>
            <person name="Hansen M."/>
            <person name="Howarth C."/>
            <person name="Imamovic A."/>
            <person name="Larimer J."/>
            <person name="McCowan C."/>
            <person name="Murphy C."/>
            <person name="Neiman D."/>
            <person name="Pearson M."/>
            <person name="Priest M."/>
            <person name="Roberts A."/>
            <person name="Saif S."/>
            <person name="Shea T."/>
            <person name="Sisk P."/>
            <person name="Sykes S."/>
            <person name="Wortman J."/>
            <person name="Nusbaum C."/>
            <person name="Birren B."/>
        </authorList>
    </citation>
    <scope>NUCLEOTIDE SEQUENCE [LARGE SCALE GENOMIC DNA]</scope>
    <source>
        <strain evidence="6 7">CIP 110307</strain>
    </source>
</reference>
<dbReference type="InterPro" id="IPR029063">
    <property type="entry name" value="SAM-dependent_MTases_sf"/>
</dbReference>
<dbReference type="AlphaFoldDB" id="N9FDL1"/>
<organism evidence="6 7">
    <name type="scientific">Acinetobacter beijerinckii CIP 110307</name>
    <dbReference type="NCBI Taxonomy" id="1217648"/>
    <lineage>
        <taxon>Bacteria</taxon>
        <taxon>Pseudomonadati</taxon>
        <taxon>Pseudomonadota</taxon>
        <taxon>Gammaproteobacteria</taxon>
        <taxon>Moraxellales</taxon>
        <taxon>Moraxellaceae</taxon>
        <taxon>Acinetobacter</taxon>
    </lineage>
</organism>
<keyword evidence="7" id="KW-1185">Reference proteome</keyword>
<dbReference type="PANTHER" id="PTHR30481">
    <property type="entry name" value="DNA ADENINE METHYLASE"/>
    <property type="match status" value="1"/>
</dbReference>
<dbReference type="GO" id="GO:0043565">
    <property type="term" value="F:sequence-specific DNA binding"/>
    <property type="evidence" value="ECO:0007669"/>
    <property type="project" value="TreeGrafter"/>
</dbReference>
<dbReference type="GO" id="GO:0009007">
    <property type="term" value="F:site-specific DNA-methyltransferase (adenine-specific) activity"/>
    <property type="evidence" value="ECO:0007669"/>
    <property type="project" value="UniProtKB-EC"/>
</dbReference>
<sequence length="232" mass="26758">MTVDMKNYLGAKSGSGVFQAIINLIPPHDTYIELFLGTGAVLSKKEKSQREIGIDLNQLCIDDFRKYHPDIELYNTDAFDFISNFKFDEAGRTVVYCDPPYVHNTRTSNKRYLYEFTDDDHIKLIQALKQLPPTCKVLLSGYRSDLYTQLISDWWSVDFQAMTRGGVRTETVWANFCPGQVHYHTFAGKDFTDRQRIKRKSERWASKFLSLPAPEKQAILASLLMAYDSKEN</sequence>
<dbReference type="HOGENOM" id="CLU_109409_0_0_6"/>
<evidence type="ECO:0000313" key="6">
    <source>
        <dbReference type="EMBL" id="ENW02961.1"/>
    </source>
</evidence>
<gene>
    <name evidence="6" type="ORF">F933_03367</name>
</gene>
<evidence type="ECO:0000256" key="3">
    <source>
        <dbReference type="ARBA" id="ARBA00022679"/>
    </source>
</evidence>
<protein>
    <recommendedName>
        <fullName evidence="1">site-specific DNA-methyltransferase (adenine-specific)</fullName>
        <ecNumber evidence="1">2.1.1.72</ecNumber>
    </recommendedName>
</protein>
<evidence type="ECO:0000313" key="7">
    <source>
        <dbReference type="Proteomes" id="UP000017670"/>
    </source>
</evidence>
<dbReference type="PROSITE" id="PS00092">
    <property type="entry name" value="N6_MTASE"/>
    <property type="match status" value="1"/>
</dbReference>
<comment type="caution">
    <text evidence="6">The sequence shown here is derived from an EMBL/GenBank/DDBJ whole genome shotgun (WGS) entry which is preliminary data.</text>
</comment>
<accession>N9FDL1</accession>
<dbReference type="GO" id="GO:0032259">
    <property type="term" value="P:methylation"/>
    <property type="evidence" value="ECO:0007669"/>
    <property type="project" value="UniProtKB-KW"/>
</dbReference>
<evidence type="ECO:0000256" key="2">
    <source>
        <dbReference type="ARBA" id="ARBA00022603"/>
    </source>
</evidence>
<evidence type="ECO:0000256" key="1">
    <source>
        <dbReference type="ARBA" id="ARBA00011900"/>
    </source>
</evidence>
<dbReference type="Gene3D" id="3.40.50.150">
    <property type="entry name" value="Vaccinia Virus protein VP39"/>
    <property type="match status" value="1"/>
</dbReference>
<evidence type="ECO:0000256" key="5">
    <source>
        <dbReference type="ARBA" id="ARBA00047942"/>
    </source>
</evidence>
<dbReference type="InterPro" id="IPR012327">
    <property type="entry name" value="MeTrfase_D12"/>
</dbReference>
<dbReference type="Pfam" id="PF02086">
    <property type="entry name" value="MethyltransfD12"/>
    <property type="match status" value="1"/>
</dbReference>
<name>N9FDL1_9GAMM</name>
<dbReference type="eggNOG" id="COG0338">
    <property type="taxonomic scope" value="Bacteria"/>
</dbReference>